<gene>
    <name evidence="2" type="ORF">ERUC_LOCUS529</name>
</gene>
<dbReference type="Gene3D" id="1.10.10.750">
    <property type="entry name" value="Ypt/Rab-GAP domain of gyp1p, domain 1"/>
    <property type="match status" value="1"/>
</dbReference>
<sequence length="192" mass="21024">MVRKKVPEWLNSTMWSTPPPPSSSFDDDSLLRHSPSTKMSTMKEESDTISVASSRLNSAPPPSNSASSVPSPSPRRRNNGNSISGGSGGYGNSSVPASSAEDFSRQAHLSAELSKKVINMKELRSLASQSLPDSPGIRSTVWKLLLGYLPPERSLWSSELKQKRSQYKHYKDELLTSPLVRNHMEIGEVKGV</sequence>
<proteinExistence type="predicted"/>
<reference evidence="2 3" key="1">
    <citation type="submission" date="2022-03" db="EMBL/GenBank/DDBJ databases">
        <authorList>
            <person name="Macdonald S."/>
            <person name="Ahmed S."/>
            <person name="Newling K."/>
        </authorList>
    </citation>
    <scope>NUCLEOTIDE SEQUENCE [LARGE SCALE GENOMIC DNA]</scope>
</reference>
<organism evidence="2 3">
    <name type="scientific">Eruca vesicaria subsp. sativa</name>
    <name type="common">Garden rocket</name>
    <name type="synonym">Eruca sativa</name>
    <dbReference type="NCBI Taxonomy" id="29727"/>
    <lineage>
        <taxon>Eukaryota</taxon>
        <taxon>Viridiplantae</taxon>
        <taxon>Streptophyta</taxon>
        <taxon>Embryophyta</taxon>
        <taxon>Tracheophyta</taxon>
        <taxon>Spermatophyta</taxon>
        <taxon>Magnoliopsida</taxon>
        <taxon>eudicotyledons</taxon>
        <taxon>Gunneridae</taxon>
        <taxon>Pentapetalae</taxon>
        <taxon>rosids</taxon>
        <taxon>malvids</taxon>
        <taxon>Brassicales</taxon>
        <taxon>Brassicaceae</taxon>
        <taxon>Brassiceae</taxon>
        <taxon>Eruca</taxon>
    </lineage>
</organism>
<protein>
    <recommendedName>
        <fullName evidence="4">Rab-GAP TBC domain-containing protein</fullName>
    </recommendedName>
</protein>
<dbReference type="AlphaFoldDB" id="A0ABC8IMT1"/>
<dbReference type="Proteomes" id="UP001642260">
    <property type="component" value="Unassembled WGS sequence"/>
</dbReference>
<accession>A0ABC8IMT1</accession>
<dbReference type="FunFam" id="1.10.10.750:FF:000007">
    <property type="entry name" value="TBC1 domain family member"/>
    <property type="match status" value="1"/>
</dbReference>
<evidence type="ECO:0008006" key="4">
    <source>
        <dbReference type="Google" id="ProtNLM"/>
    </source>
</evidence>
<keyword evidence="3" id="KW-1185">Reference proteome</keyword>
<evidence type="ECO:0000256" key="1">
    <source>
        <dbReference type="SAM" id="MobiDB-lite"/>
    </source>
</evidence>
<evidence type="ECO:0000313" key="2">
    <source>
        <dbReference type="EMBL" id="CAH8283007.1"/>
    </source>
</evidence>
<evidence type="ECO:0000313" key="3">
    <source>
        <dbReference type="Proteomes" id="UP001642260"/>
    </source>
</evidence>
<dbReference type="EMBL" id="CAKOAT010004448">
    <property type="protein sequence ID" value="CAH8283007.1"/>
    <property type="molecule type" value="Genomic_DNA"/>
</dbReference>
<comment type="caution">
    <text evidence="2">The sequence shown here is derived from an EMBL/GenBank/DDBJ whole genome shotgun (WGS) entry which is preliminary data.</text>
</comment>
<name>A0ABC8IMT1_ERUVS</name>
<dbReference type="SUPFAM" id="SSF47923">
    <property type="entry name" value="Ypt/Rab-GAP domain of gyp1p"/>
    <property type="match status" value="1"/>
</dbReference>
<dbReference type="InterPro" id="IPR035969">
    <property type="entry name" value="Rab-GAP_TBC_sf"/>
</dbReference>
<feature type="compositionally biased region" description="Low complexity" evidence="1">
    <location>
        <begin position="52"/>
        <end position="70"/>
    </location>
</feature>
<feature type="region of interest" description="Disordered" evidence="1">
    <location>
        <begin position="1"/>
        <end position="108"/>
    </location>
</feature>